<dbReference type="RefSeq" id="WP_377241518.1">
    <property type="nucleotide sequence ID" value="NZ_JBHLXP010000001.1"/>
</dbReference>
<protein>
    <submittedName>
        <fullName evidence="1">Uncharacterized protein</fullName>
    </submittedName>
</protein>
<reference evidence="1 2" key="1">
    <citation type="submission" date="2024-09" db="EMBL/GenBank/DDBJ databases">
        <authorList>
            <person name="Sun Q."/>
            <person name="Mori K."/>
        </authorList>
    </citation>
    <scope>NUCLEOTIDE SEQUENCE [LARGE SCALE GENOMIC DNA]</scope>
    <source>
        <strain evidence="1 2">KCTC 23315</strain>
    </source>
</reference>
<name>A0ABV6BED4_9GAMM</name>
<dbReference type="Proteomes" id="UP001589813">
    <property type="component" value="Unassembled WGS sequence"/>
</dbReference>
<sequence length="57" mass="6723">MKLNKETGQRYTLTDKIQISWFWNYDRTELTLLLPKMPRASLDLFDSKQKISIGAAF</sequence>
<gene>
    <name evidence="1" type="ORF">ACFFJP_06195</name>
</gene>
<organism evidence="1 2">
    <name type="scientific">Rheinheimera tilapiae</name>
    <dbReference type="NCBI Taxonomy" id="875043"/>
    <lineage>
        <taxon>Bacteria</taxon>
        <taxon>Pseudomonadati</taxon>
        <taxon>Pseudomonadota</taxon>
        <taxon>Gammaproteobacteria</taxon>
        <taxon>Chromatiales</taxon>
        <taxon>Chromatiaceae</taxon>
        <taxon>Rheinheimera</taxon>
    </lineage>
</organism>
<evidence type="ECO:0000313" key="1">
    <source>
        <dbReference type="EMBL" id="MFC0047873.1"/>
    </source>
</evidence>
<keyword evidence="2" id="KW-1185">Reference proteome</keyword>
<evidence type="ECO:0000313" key="2">
    <source>
        <dbReference type="Proteomes" id="UP001589813"/>
    </source>
</evidence>
<proteinExistence type="predicted"/>
<dbReference type="EMBL" id="JBHLXP010000001">
    <property type="protein sequence ID" value="MFC0047873.1"/>
    <property type="molecule type" value="Genomic_DNA"/>
</dbReference>
<comment type="caution">
    <text evidence="1">The sequence shown here is derived from an EMBL/GenBank/DDBJ whole genome shotgun (WGS) entry which is preliminary data.</text>
</comment>
<accession>A0ABV6BED4</accession>